<proteinExistence type="predicted"/>
<comment type="caution">
    <text evidence="4">The sequence shown here is derived from an EMBL/GenBank/DDBJ whole genome shotgun (WGS) entry which is preliminary data.</text>
</comment>
<keyword evidence="1" id="KW-0805">Transcription regulation</keyword>
<accession>A0A9D2HXV3</accession>
<feature type="domain" description="HTH araC/xylS-type" evidence="3">
    <location>
        <begin position="1"/>
        <end position="55"/>
    </location>
</feature>
<evidence type="ECO:0000256" key="2">
    <source>
        <dbReference type="ARBA" id="ARBA00023163"/>
    </source>
</evidence>
<name>A0A9D2HXV3_9BACE</name>
<reference evidence="4" key="2">
    <citation type="submission" date="2021-04" db="EMBL/GenBank/DDBJ databases">
        <authorList>
            <person name="Gilroy R."/>
        </authorList>
    </citation>
    <scope>NUCLEOTIDE SEQUENCE</scope>
    <source>
        <strain evidence="4">ChiHjej12B11-9795</strain>
    </source>
</reference>
<dbReference type="InterPro" id="IPR009057">
    <property type="entry name" value="Homeodomain-like_sf"/>
</dbReference>
<gene>
    <name evidence="4" type="ORF">H9950_08070</name>
</gene>
<evidence type="ECO:0000313" key="4">
    <source>
        <dbReference type="EMBL" id="HJA86128.1"/>
    </source>
</evidence>
<evidence type="ECO:0000313" key="5">
    <source>
        <dbReference type="Proteomes" id="UP000823862"/>
    </source>
</evidence>
<reference evidence="4" key="1">
    <citation type="journal article" date="2021" name="PeerJ">
        <title>Extensive microbial diversity within the chicken gut microbiome revealed by metagenomics and culture.</title>
        <authorList>
            <person name="Gilroy R."/>
            <person name="Ravi A."/>
            <person name="Getino M."/>
            <person name="Pursley I."/>
            <person name="Horton D.L."/>
            <person name="Alikhan N.F."/>
            <person name="Baker D."/>
            <person name="Gharbi K."/>
            <person name="Hall N."/>
            <person name="Watson M."/>
            <person name="Adriaenssens E.M."/>
            <person name="Foster-Nyarko E."/>
            <person name="Jarju S."/>
            <person name="Secka A."/>
            <person name="Antonio M."/>
            <person name="Oren A."/>
            <person name="Chaudhuri R.R."/>
            <person name="La Ragione R."/>
            <person name="Hildebrand F."/>
            <person name="Pallen M.J."/>
        </authorList>
    </citation>
    <scope>NUCLEOTIDE SEQUENCE</scope>
    <source>
        <strain evidence="4">ChiHjej12B11-9795</strain>
    </source>
</reference>
<dbReference type="SUPFAM" id="SSF46689">
    <property type="entry name" value="Homeodomain-like"/>
    <property type="match status" value="1"/>
</dbReference>
<evidence type="ECO:0000259" key="3">
    <source>
        <dbReference type="PROSITE" id="PS01124"/>
    </source>
</evidence>
<dbReference type="PROSITE" id="PS01124">
    <property type="entry name" value="HTH_ARAC_FAMILY_2"/>
    <property type="match status" value="1"/>
</dbReference>
<organism evidence="4 5">
    <name type="scientific">Candidatus Bacteroides avicola</name>
    <dbReference type="NCBI Taxonomy" id="2838468"/>
    <lineage>
        <taxon>Bacteria</taxon>
        <taxon>Pseudomonadati</taxon>
        <taxon>Bacteroidota</taxon>
        <taxon>Bacteroidia</taxon>
        <taxon>Bacteroidales</taxon>
        <taxon>Bacteroidaceae</taxon>
        <taxon>Bacteroides</taxon>
    </lineage>
</organism>
<dbReference type="Pfam" id="PF00165">
    <property type="entry name" value="HTH_AraC"/>
    <property type="match status" value="1"/>
</dbReference>
<keyword evidence="2" id="KW-0804">Transcription</keyword>
<dbReference type="EMBL" id="DWZI01000041">
    <property type="protein sequence ID" value="HJA86128.1"/>
    <property type="molecule type" value="Genomic_DNA"/>
</dbReference>
<dbReference type="AlphaFoldDB" id="A0A9D2HXV3"/>
<sequence>MLENGTYREHREVNWYADKSLTFVRISDLFGFSSSAYFSHYVQQHLGVSPTEYRG</sequence>
<dbReference type="Proteomes" id="UP000823862">
    <property type="component" value="Unassembled WGS sequence"/>
</dbReference>
<dbReference type="GO" id="GO:0003700">
    <property type="term" value="F:DNA-binding transcription factor activity"/>
    <property type="evidence" value="ECO:0007669"/>
    <property type="project" value="InterPro"/>
</dbReference>
<dbReference type="Gene3D" id="1.10.10.60">
    <property type="entry name" value="Homeodomain-like"/>
    <property type="match status" value="1"/>
</dbReference>
<protein>
    <submittedName>
        <fullName evidence="4">AraC family transcriptional regulator</fullName>
    </submittedName>
</protein>
<evidence type="ECO:0000256" key="1">
    <source>
        <dbReference type="ARBA" id="ARBA00023015"/>
    </source>
</evidence>
<dbReference type="InterPro" id="IPR018060">
    <property type="entry name" value="HTH_AraC"/>
</dbReference>
<dbReference type="GO" id="GO:0043565">
    <property type="term" value="F:sequence-specific DNA binding"/>
    <property type="evidence" value="ECO:0007669"/>
    <property type="project" value="InterPro"/>
</dbReference>